<reference evidence="3" key="1">
    <citation type="submission" date="2017-09" db="EMBL/GenBank/DDBJ databases">
        <title>Depth-based differentiation of microbial function through sediment-hosted aquifers and enrichment of novel symbionts in the deep terrestrial subsurface.</title>
        <authorList>
            <person name="Probst A.J."/>
            <person name="Ladd B."/>
            <person name="Jarett J.K."/>
            <person name="Geller-Mcgrath D.E."/>
            <person name="Sieber C.M.K."/>
            <person name="Emerson J.B."/>
            <person name="Anantharaman K."/>
            <person name="Thomas B.C."/>
            <person name="Malmstrom R."/>
            <person name="Stieglmeier M."/>
            <person name="Klingl A."/>
            <person name="Woyke T."/>
            <person name="Ryan C.M."/>
            <person name="Banfield J.F."/>
        </authorList>
    </citation>
    <scope>NUCLEOTIDE SEQUENCE [LARGE SCALE GENOMIC DNA]</scope>
</reference>
<feature type="transmembrane region" description="Helical" evidence="1">
    <location>
        <begin position="6"/>
        <end position="31"/>
    </location>
</feature>
<dbReference type="AlphaFoldDB" id="A0A2M7IPT2"/>
<dbReference type="Proteomes" id="UP000230837">
    <property type="component" value="Unassembled WGS sequence"/>
</dbReference>
<gene>
    <name evidence="2" type="ORF">COZ82_00380</name>
</gene>
<proteinExistence type="predicted"/>
<sequence>MSTLFLVLLITHVIFGMIGLMSSFITSFLLIKMKATRTKLLSYSFLAFFSYLVSWLAGGWYYWKYYGSVVKPIIVKGEYIWAHQVFMETKEHVFLFLPFATLTLAVIILFKYTELKNDSSFKNHVLIFSLVITLIALFITISGILVSGGAQ</sequence>
<organism evidence="2 3">
    <name type="scientific">Candidatus Kaiserbacteria bacterium CG_4_8_14_3_um_filter_38_9</name>
    <dbReference type="NCBI Taxonomy" id="1974599"/>
    <lineage>
        <taxon>Bacteria</taxon>
        <taxon>Candidatus Kaiseribacteriota</taxon>
    </lineage>
</organism>
<feature type="transmembrane region" description="Helical" evidence="1">
    <location>
        <begin position="93"/>
        <end position="113"/>
    </location>
</feature>
<accession>A0A2M7IPT2</accession>
<evidence type="ECO:0000313" key="2">
    <source>
        <dbReference type="EMBL" id="PIW97288.1"/>
    </source>
</evidence>
<dbReference type="EMBL" id="PFHR01000025">
    <property type="protein sequence ID" value="PIW97288.1"/>
    <property type="molecule type" value="Genomic_DNA"/>
</dbReference>
<comment type="caution">
    <text evidence="2">The sequence shown here is derived from an EMBL/GenBank/DDBJ whole genome shotgun (WGS) entry which is preliminary data.</text>
</comment>
<name>A0A2M7IPT2_9BACT</name>
<protein>
    <submittedName>
        <fullName evidence="2">Uncharacterized protein</fullName>
    </submittedName>
</protein>
<feature type="transmembrane region" description="Helical" evidence="1">
    <location>
        <begin position="43"/>
        <end position="63"/>
    </location>
</feature>
<keyword evidence="1" id="KW-0472">Membrane</keyword>
<feature type="transmembrane region" description="Helical" evidence="1">
    <location>
        <begin position="125"/>
        <end position="146"/>
    </location>
</feature>
<evidence type="ECO:0000256" key="1">
    <source>
        <dbReference type="SAM" id="Phobius"/>
    </source>
</evidence>
<evidence type="ECO:0000313" key="3">
    <source>
        <dbReference type="Proteomes" id="UP000230837"/>
    </source>
</evidence>
<keyword evidence="1" id="KW-1133">Transmembrane helix</keyword>
<keyword evidence="1" id="KW-0812">Transmembrane</keyword>